<evidence type="ECO:0000313" key="4">
    <source>
        <dbReference type="Proteomes" id="UP001500889"/>
    </source>
</evidence>
<evidence type="ECO:0000256" key="2">
    <source>
        <dbReference type="SAM" id="SignalP"/>
    </source>
</evidence>
<dbReference type="EMBL" id="AP029265">
    <property type="protein sequence ID" value="BFF97626.1"/>
    <property type="molecule type" value="Genomic_DNA"/>
</dbReference>
<evidence type="ECO:0000313" key="3">
    <source>
        <dbReference type="EMBL" id="BFF97626.1"/>
    </source>
</evidence>
<feature type="region of interest" description="Disordered" evidence="1">
    <location>
        <begin position="29"/>
        <end position="67"/>
    </location>
</feature>
<gene>
    <name evidence="3" type="ORF">DMAD_06002</name>
</gene>
<feature type="signal peptide" evidence="2">
    <location>
        <begin position="1"/>
        <end position="18"/>
    </location>
</feature>
<feature type="chain" id="PRO_5043908354" evidence="2">
    <location>
        <begin position="19"/>
        <end position="229"/>
    </location>
</feature>
<keyword evidence="2" id="KW-0732">Signal</keyword>
<protein>
    <submittedName>
        <fullName evidence="3">Uncharacterized protein</fullName>
    </submittedName>
</protein>
<accession>A0AAU9FQ74</accession>
<sequence>MNPLLILVLLALVPSCLLQTRNAKRYVKRRRLKTTTQSTTEEDSSSYPPFTSQPTEPEPVEVSDMSNEDVERVVKDLCDDRSYGCFMNIVAGLRRDCYKFLESLISCEEPEEQKDPTATSTSTKRSTKFKRGGYKMVKQVMWNVIKRTKAVDACDTPFGFFPYPDCLAELVPQMSDLINAVKEVVPNAVLIVFGDEPECVKRAFYKVICMALLTPGNIFYCSVKAMFGN</sequence>
<evidence type="ECO:0000256" key="1">
    <source>
        <dbReference type="SAM" id="MobiDB-lite"/>
    </source>
</evidence>
<dbReference type="AlphaFoldDB" id="A0AAU9FQ74"/>
<organism evidence="3 4">
    <name type="scientific">Drosophila madeirensis</name>
    <name type="common">Fruit fly</name>
    <dbReference type="NCBI Taxonomy" id="30013"/>
    <lineage>
        <taxon>Eukaryota</taxon>
        <taxon>Metazoa</taxon>
        <taxon>Ecdysozoa</taxon>
        <taxon>Arthropoda</taxon>
        <taxon>Hexapoda</taxon>
        <taxon>Insecta</taxon>
        <taxon>Pterygota</taxon>
        <taxon>Neoptera</taxon>
        <taxon>Endopterygota</taxon>
        <taxon>Diptera</taxon>
        <taxon>Brachycera</taxon>
        <taxon>Muscomorpha</taxon>
        <taxon>Ephydroidea</taxon>
        <taxon>Drosophilidae</taxon>
        <taxon>Drosophila</taxon>
        <taxon>Sophophora</taxon>
    </lineage>
</organism>
<dbReference type="Proteomes" id="UP001500889">
    <property type="component" value="Chromosome J"/>
</dbReference>
<reference evidence="3 4" key="1">
    <citation type="submission" date="2024-02" db="EMBL/GenBank/DDBJ databases">
        <title>A chromosome-level genome assembly of Drosophila madeirensis, a fruit fly species endemic to Madeira island.</title>
        <authorList>
            <person name="Tomihara K."/>
            <person name="Llopart A."/>
            <person name="Yamamoto D."/>
        </authorList>
    </citation>
    <scope>NUCLEOTIDE SEQUENCE [LARGE SCALE GENOMIC DNA]</scope>
    <source>
        <strain evidence="3 4">RF1</strain>
    </source>
</reference>
<keyword evidence="4" id="KW-1185">Reference proteome</keyword>
<name>A0AAU9FQ74_DROMD</name>
<proteinExistence type="predicted"/>